<accession>A0A0N0RFL8</accession>
<evidence type="ECO:0000256" key="11">
    <source>
        <dbReference type="RuleBase" id="RU364052"/>
    </source>
</evidence>
<comment type="similarity">
    <text evidence="4 11">Belongs to the protoporphyrinogen/coproporphyrinogen oxidase family. Coproporphyrinogen III oxidase subfamily.</text>
</comment>
<evidence type="ECO:0000256" key="5">
    <source>
        <dbReference type="ARBA" id="ARBA00012402"/>
    </source>
</evidence>
<reference evidence="14" key="2">
    <citation type="submission" date="2015-08" db="EMBL/GenBank/DDBJ databases">
        <title>Draft Genome Sequence of a Heterotrophic Facultative Anaerobic Bacterium Ardenticatena maritima Strain 110S.</title>
        <authorList>
            <person name="Kawaichi S."/>
            <person name="Yoshida T."/>
            <person name="Sako Y."/>
            <person name="Nakamura R."/>
        </authorList>
    </citation>
    <scope>NUCLEOTIDE SEQUENCE [LARGE SCALE GENOMIC DNA]</scope>
    <source>
        <strain evidence="14">110S</strain>
    </source>
</reference>
<comment type="subcellular location">
    <subcellularLocation>
        <location evidence="11">Cytoplasm</location>
    </subcellularLocation>
</comment>
<keyword evidence="8 11" id="KW-0274">FAD</keyword>
<reference evidence="13 14" key="1">
    <citation type="journal article" date="2015" name="Genome Announc.">
        <title>Draft Genome Sequence of a Heterotrophic Facultative Anaerobic Thermophilic Bacterium, Ardenticatena maritima Strain 110ST.</title>
        <authorList>
            <person name="Kawaichi S."/>
            <person name="Yoshida T."/>
            <person name="Sako Y."/>
            <person name="Nakamura R."/>
        </authorList>
    </citation>
    <scope>NUCLEOTIDE SEQUENCE [LARGE SCALE GENOMIC DNA]</scope>
    <source>
        <strain evidence="13 14">110S</strain>
    </source>
</reference>
<dbReference type="Gene3D" id="3.50.50.60">
    <property type="entry name" value="FAD/NAD(P)-binding domain"/>
    <property type="match status" value="1"/>
</dbReference>
<evidence type="ECO:0000256" key="9">
    <source>
        <dbReference type="ARBA" id="ARBA00023002"/>
    </source>
</evidence>
<dbReference type="PANTHER" id="PTHR42923:SF3">
    <property type="entry name" value="PROTOPORPHYRINOGEN OXIDASE"/>
    <property type="match status" value="1"/>
</dbReference>
<sequence length="486" mass="52828">MMLRKQTMNEPMYDVVIIGGGMTGLAAAWRLEQARRAGLPVRYLLVEAAPRLGGKITTRTQDGFLIEHGPDSFLTTKPHLLTLVRALGLEDELIAPRTTRYYLVRHGRLVPAPEGIFLGVPTRFMPFLRSPVLSWPGKMRMGLDLFIPPRRDEADESVGDFVRRRLGREALERLAGPLMAGIHSADPDRLSLEATFPQLRAMERTHGSLIRAMWRARRQRGSGRSAGRGHRSPFLTLRSGLGRLVDALQDVLDPQALNIGVAVSAVASHQAGYTLALSTGATITAKQVLFTTPPPATARLLQSIAPDASQHLHRIRMASSASVVLGFRREDVPHTLLDASGALVPRIEQQTVTGYTFASSKFEGRAPDGYVLLRAFVGGDGREAALSLDDTALVQQVLDDTRRLLGIQAQPVLTDVQRWEKARPQYDVGHLDRVATIERTLPAGIAVVGSGMRGAGLPDCTRQGIEAAEKALAALGFGRPAETPTA</sequence>
<evidence type="ECO:0000313" key="14">
    <source>
        <dbReference type="Proteomes" id="UP000037784"/>
    </source>
</evidence>
<feature type="domain" description="Amine oxidase" evidence="12">
    <location>
        <begin position="22"/>
        <end position="471"/>
    </location>
</feature>
<dbReference type="GO" id="GO:0004729">
    <property type="term" value="F:oxygen-dependent protoporphyrinogen oxidase activity"/>
    <property type="evidence" value="ECO:0007669"/>
    <property type="project" value="UniProtKB-UniRule"/>
</dbReference>
<dbReference type="EC" id="1.3.3.15" evidence="5 11"/>
<organism evidence="13 14">
    <name type="scientific">Ardenticatena maritima</name>
    <dbReference type="NCBI Taxonomy" id="872965"/>
    <lineage>
        <taxon>Bacteria</taxon>
        <taxon>Bacillati</taxon>
        <taxon>Chloroflexota</taxon>
        <taxon>Ardenticatenia</taxon>
        <taxon>Ardenticatenales</taxon>
        <taxon>Ardenticatenaceae</taxon>
        <taxon>Ardenticatena</taxon>
    </lineage>
</organism>
<evidence type="ECO:0000313" key="13">
    <source>
        <dbReference type="EMBL" id="GAP62858.1"/>
    </source>
</evidence>
<dbReference type="SUPFAM" id="SSF54373">
    <property type="entry name" value="FAD-linked reductases, C-terminal domain"/>
    <property type="match status" value="1"/>
</dbReference>
<evidence type="ECO:0000256" key="3">
    <source>
        <dbReference type="ARBA" id="ARBA00004744"/>
    </source>
</evidence>
<dbReference type="FunCoup" id="A0A0N0RFL8">
    <property type="interactions" value="410"/>
</dbReference>
<dbReference type="AlphaFoldDB" id="A0A0N0RFL8"/>
<evidence type="ECO:0000256" key="4">
    <source>
        <dbReference type="ARBA" id="ARBA00008310"/>
    </source>
</evidence>
<evidence type="ECO:0000256" key="8">
    <source>
        <dbReference type="ARBA" id="ARBA00022827"/>
    </source>
</evidence>
<comment type="function">
    <text evidence="11">Involved in coproporphyrin-dependent heme b biosynthesis. Catalyzes the oxidation of coproporphyrinogen III to coproporphyrin III.</text>
</comment>
<proteinExistence type="inferred from homology"/>
<evidence type="ECO:0000256" key="1">
    <source>
        <dbReference type="ARBA" id="ARBA00001755"/>
    </source>
</evidence>
<gene>
    <name evidence="13" type="ORF">ARMA_1281</name>
</gene>
<dbReference type="Proteomes" id="UP000037784">
    <property type="component" value="Unassembled WGS sequence"/>
</dbReference>
<keyword evidence="7 11" id="KW-0285">Flavoprotein</keyword>
<dbReference type="InterPro" id="IPR004572">
    <property type="entry name" value="Protoporphyrinogen_oxidase"/>
</dbReference>
<dbReference type="NCBIfam" id="TIGR00562">
    <property type="entry name" value="proto_IX_ox"/>
    <property type="match status" value="1"/>
</dbReference>
<evidence type="ECO:0000256" key="2">
    <source>
        <dbReference type="ARBA" id="ARBA00001974"/>
    </source>
</evidence>
<evidence type="ECO:0000256" key="6">
    <source>
        <dbReference type="ARBA" id="ARBA00019046"/>
    </source>
</evidence>
<dbReference type="EMBL" id="BBZA01000088">
    <property type="protein sequence ID" value="GAP62858.1"/>
    <property type="molecule type" value="Genomic_DNA"/>
</dbReference>
<comment type="catalytic activity">
    <reaction evidence="1">
        <text>coproporphyrinogen III + 3 O2 = coproporphyrin III + 3 H2O2</text>
        <dbReference type="Rhea" id="RHEA:43436"/>
        <dbReference type="ChEBI" id="CHEBI:15379"/>
        <dbReference type="ChEBI" id="CHEBI:16240"/>
        <dbReference type="ChEBI" id="CHEBI:57309"/>
        <dbReference type="ChEBI" id="CHEBI:131725"/>
        <dbReference type="EC" id="1.3.3.15"/>
    </reaction>
    <physiologicalReaction direction="left-to-right" evidence="1">
        <dbReference type="Rhea" id="RHEA:43437"/>
    </physiologicalReaction>
</comment>
<dbReference type="InterPro" id="IPR002937">
    <property type="entry name" value="Amino_oxidase"/>
</dbReference>
<keyword evidence="14" id="KW-1185">Reference proteome</keyword>
<dbReference type="InParanoid" id="A0A0N0RFL8"/>
<dbReference type="GO" id="GO:0006783">
    <property type="term" value="P:heme biosynthetic process"/>
    <property type="evidence" value="ECO:0007669"/>
    <property type="project" value="UniProtKB-UniRule"/>
</dbReference>
<dbReference type="PANTHER" id="PTHR42923">
    <property type="entry name" value="PROTOPORPHYRINOGEN OXIDASE"/>
    <property type="match status" value="1"/>
</dbReference>
<comment type="pathway">
    <text evidence="3 11">Porphyrin-containing compound metabolism; protoheme biosynthesis.</text>
</comment>
<keyword evidence="10 11" id="KW-0350">Heme biosynthesis</keyword>
<dbReference type="InterPro" id="IPR036188">
    <property type="entry name" value="FAD/NAD-bd_sf"/>
</dbReference>
<dbReference type="Gene3D" id="1.10.3110.10">
    <property type="entry name" value="protoporphyrinogen ix oxidase, domain 3"/>
    <property type="match status" value="1"/>
</dbReference>
<dbReference type="InterPro" id="IPR050464">
    <property type="entry name" value="Zeta_carotene_desat/Oxidored"/>
</dbReference>
<keyword evidence="11" id="KW-0963">Cytoplasm</keyword>
<comment type="caution">
    <text evidence="13">The sequence shown here is derived from an EMBL/GenBank/DDBJ whole genome shotgun (WGS) entry which is preliminary data.</text>
</comment>
<protein>
    <recommendedName>
        <fullName evidence="6 11">Coproporphyrinogen III oxidase</fullName>
        <ecNumber evidence="5 11">1.3.3.15</ecNumber>
    </recommendedName>
</protein>
<evidence type="ECO:0000259" key="12">
    <source>
        <dbReference type="Pfam" id="PF01593"/>
    </source>
</evidence>
<dbReference type="SUPFAM" id="SSF51905">
    <property type="entry name" value="FAD/NAD(P)-binding domain"/>
    <property type="match status" value="1"/>
</dbReference>
<dbReference type="GO" id="GO:0005737">
    <property type="term" value="C:cytoplasm"/>
    <property type="evidence" value="ECO:0007669"/>
    <property type="project" value="UniProtKB-SubCell"/>
</dbReference>
<evidence type="ECO:0000256" key="7">
    <source>
        <dbReference type="ARBA" id="ARBA00022630"/>
    </source>
</evidence>
<dbReference type="STRING" id="872965.SE16_02820"/>
<evidence type="ECO:0000256" key="10">
    <source>
        <dbReference type="ARBA" id="ARBA00023133"/>
    </source>
</evidence>
<dbReference type="Pfam" id="PF01593">
    <property type="entry name" value="Amino_oxidase"/>
    <property type="match status" value="1"/>
</dbReference>
<comment type="cofactor">
    <cofactor evidence="2 11">
        <name>FAD</name>
        <dbReference type="ChEBI" id="CHEBI:57692"/>
    </cofactor>
</comment>
<dbReference type="Gene3D" id="3.90.660.20">
    <property type="entry name" value="Protoporphyrinogen oxidase, mitochondrial, domain 2"/>
    <property type="match status" value="1"/>
</dbReference>
<dbReference type="UniPathway" id="UPA00252"/>
<name>A0A0N0RFL8_9CHLR</name>
<keyword evidence="9 11" id="KW-0560">Oxidoreductase</keyword>